<comment type="similarity">
    <text evidence="2">Belongs to the mitochondrion-specific ribosomal protein mS41 family.</text>
</comment>
<evidence type="ECO:0000256" key="2">
    <source>
        <dbReference type="ARBA" id="ARBA00010492"/>
    </source>
</evidence>
<dbReference type="SMART" id="SM01238">
    <property type="entry name" value="IGR"/>
    <property type="match status" value="1"/>
</dbReference>
<dbReference type="AlphaFoldDB" id="A0AAV5R6L1"/>
<evidence type="ECO:0000256" key="1">
    <source>
        <dbReference type="ARBA" id="ARBA00004173"/>
    </source>
</evidence>
<organism evidence="7 8">
    <name type="scientific">Pichia kluyveri</name>
    <name type="common">Yeast</name>
    <dbReference type="NCBI Taxonomy" id="36015"/>
    <lineage>
        <taxon>Eukaryota</taxon>
        <taxon>Fungi</taxon>
        <taxon>Dikarya</taxon>
        <taxon>Ascomycota</taxon>
        <taxon>Saccharomycotina</taxon>
        <taxon>Pichiomycetes</taxon>
        <taxon>Pichiales</taxon>
        <taxon>Pichiaceae</taxon>
        <taxon>Pichia</taxon>
    </lineage>
</organism>
<proteinExistence type="inferred from homology"/>
<dbReference type="PANTHER" id="PTHR28235:SF1">
    <property type="entry name" value="SMALL RIBOSOMAL SUBUNIT PROTEIN MS41"/>
    <property type="match status" value="1"/>
</dbReference>
<dbReference type="Proteomes" id="UP001378960">
    <property type="component" value="Unassembled WGS sequence"/>
</dbReference>
<comment type="subcellular location">
    <subcellularLocation>
        <location evidence="1">Mitochondrion</location>
    </subcellularLocation>
</comment>
<comment type="caution">
    <text evidence="7">The sequence shown here is derived from an EMBL/GenBank/DDBJ whole genome shotgun (WGS) entry which is preliminary data.</text>
</comment>
<dbReference type="EMBL" id="BTGB01000005">
    <property type="protein sequence ID" value="GMM46952.1"/>
    <property type="molecule type" value="Genomic_DNA"/>
</dbReference>
<evidence type="ECO:0000256" key="5">
    <source>
        <dbReference type="ARBA" id="ARBA00035341"/>
    </source>
</evidence>
<evidence type="ECO:0000313" key="7">
    <source>
        <dbReference type="EMBL" id="GMM46952.1"/>
    </source>
</evidence>
<evidence type="ECO:0000256" key="4">
    <source>
        <dbReference type="ARBA" id="ARBA00035129"/>
    </source>
</evidence>
<dbReference type="InterPro" id="IPR039603">
    <property type="entry name" value="Ribosomal_mS41"/>
</dbReference>
<gene>
    <name evidence="7" type="ORF">DAPK24_035270</name>
</gene>
<evidence type="ECO:0000259" key="6">
    <source>
        <dbReference type="SMART" id="SM01238"/>
    </source>
</evidence>
<dbReference type="InterPro" id="IPR019083">
    <property type="entry name" value="SAM_Ribosomal_mS41"/>
</dbReference>
<dbReference type="Pfam" id="PF09597">
    <property type="entry name" value="SAM_Ribosomal_mS41"/>
    <property type="match status" value="1"/>
</dbReference>
<protein>
    <recommendedName>
        <fullName evidence="4">Small ribosomal subunit protein mS41</fullName>
    </recommendedName>
    <alternativeName>
        <fullName evidence="5">Protein FYV4, mitochondrial</fullName>
    </alternativeName>
</protein>
<feature type="domain" description="Small ribosomal subunit protein mS41 SAM" evidence="6">
    <location>
        <begin position="23"/>
        <end position="78"/>
    </location>
</feature>
<accession>A0AAV5R6L1</accession>
<evidence type="ECO:0000256" key="3">
    <source>
        <dbReference type="ARBA" id="ARBA00023128"/>
    </source>
</evidence>
<sequence length="142" mass="16248">MFRAYSTKVSKAIPKPSNEITDVSAFLKSIGRNCVEYVEAFPTWDALFTSSGREMKAAGIDTTKRKYILHQVEVYRQSGNVSPTPLSRKINGGERKLNQHLAKKRVLERIQLAKDLKAFRKQQNATTSLYNKFEKLHENETL</sequence>
<dbReference type="GO" id="GO:0005739">
    <property type="term" value="C:mitochondrion"/>
    <property type="evidence" value="ECO:0007669"/>
    <property type="project" value="UniProtKB-SubCell"/>
</dbReference>
<name>A0AAV5R6L1_PICKL</name>
<evidence type="ECO:0000313" key="8">
    <source>
        <dbReference type="Proteomes" id="UP001378960"/>
    </source>
</evidence>
<keyword evidence="8" id="KW-1185">Reference proteome</keyword>
<dbReference type="PANTHER" id="PTHR28235">
    <property type="entry name" value="PROTEIN FYV4, MITOCHONDRIAL"/>
    <property type="match status" value="1"/>
</dbReference>
<keyword evidence="3" id="KW-0496">Mitochondrion</keyword>
<reference evidence="7 8" key="1">
    <citation type="journal article" date="2023" name="Elife">
        <title>Identification of key yeast species and microbe-microbe interactions impacting larval growth of Drosophila in the wild.</title>
        <authorList>
            <person name="Mure A."/>
            <person name="Sugiura Y."/>
            <person name="Maeda R."/>
            <person name="Honda K."/>
            <person name="Sakurai N."/>
            <person name="Takahashi Y."/>
            <person name="Watada M."/>
            <person name="Katoh T."/>
            <person name="Gotoh A."/>
            <person name="Gotoh Y."/>
            <person name="Taniguchi I."/>
            <person name="Nakamura K."/>
            <person name="Hayashi T."/>
            <person name="Katayama T."/>
            <person name="Uemura T."/>
            <person name="Hattori Y."/>
        </authorList>
    </citation>
    <scope>NUCLEOTIDE SEQUENCE [LARGE SCALE GENOMIC DNA]</scope>
    <source>
        <strain evidence="7 8">PK-24</strain>
    </source>
</reference>